<sequence length="205" mass="21894">MGGTLLHAWATRRRRLRAHRGWRLERSGVPIPPPPTGRLNGKDTGMNAKPGTTALLLLRQGITPPAAADGGACLTAPSKMCSPPRTGDAGQGTSRWYEAPPPQDNAGSSDDDDDETTRQLLAEALTEEGNSRAMGSGDWGPVLIAVLFFVVLTPGLLCQIPGNDRRVAEFHSMRTSYLAIFVHTVIFFGFCAIFMVAVGVHLSSG</sequence>
<dbReference type="InterPro" id="IPR021775">
    <property type="entry name" value="DUF3339"/>
</dbReference>
<evidence type="ECO:0000313" key="3">
    <source>
        <dbReference type="EMBL" id="KAK1580100.1"/>
    </source>
</evidence>
<feature type="region of interest" description="Disordered" evidence="1">
    <location>
        <begin position="77"/>
        <end position="116"/>
    </location>
</feature>
<evidence type="ECO:0000313" key="4">
    <source>
        <dbReference type="Proteomes" id="UP001231189"/>
    </source>
</evidence>
<comment type="caution">
    <text evidence="3">The sequence shown here is derived from an EMBL/GenBank/DDBJ whole genome shotgun (WGS) entry which is preliminary data.</text>
</comment>
<gene>
    <name evidence="3" type="ORF">QYE76_072047</name>
</gene>
<organism evidence="3 4">
    <name type="scientific">Lolium multiflorum</name>
    <name type="common">Italian ryegrass</name>
    <name type="synonym">Lolium perenne subsp. multiflorum</name>
    <dbReference type="NCBI Taxonomy" id="4521"/>
    <lineage>
        <taxon>Eukaryota</taxon>
        <taxon>Viridiplantae</taxon>
        <taxon>Streptophyta</taxon>
        <taxon>Embryophyta</taxon>
        <taxon>Tracheophyta</taxon>
        <taxon>Spermatophyta</taxon>
        <taxon>Magnoliopsida</taxon>
        <taxon>Liliopsida</taxon>
        <taxon>Poales</taxon>
        <taxon>Poaceae</taxon>
        <taxon>BOP clade</taxon>
        <taxon>Pooideae</taxon>
        <taxon>Poodae</taxon>
        <taxon>Poeae</taxon>
        <taxon>Poeae Chloroplast Group 2 (Poeae type)</taxon>
        <taxon>Loliodinae</taxon>
        <taxon>Loliinae</taxon>
        <taxon>Lolium</taxon>
    </lineage>
</organism>
<keyword evidence="4" id="KW-1185">Reference proteome</keyword>
<dbReference type="EMBL" id="JAUUTY010000802">
    <property type="protein sequence ID" value="KAK1580100.1"/>
    <property type="molecule type" value="Genomic_DNA"/>
</dbReference>
<accession>A0AAD8V0B1</accession>
<keyword evidence="2" id="KW-0472">Membrane</keyword>
<reference evidence="3" key="1">
    <citation type="submission" date="2023-07" db="EMBL/GenBank/DDBJ databases">
        <title>A chromosome-level genome assembly of Lolium multiflorum.</title>
        <authorList>
            <person name="Chen Y."/>
            <person name="Copetti D."/>
            <person name="Kolliker R."/>
            <person name="Studer B."/>
        </authorList>
    </citation>
    <scope>NUCLEOTIDE SEQUENCE</scope>
    <source>
        <strain evidence="3">02402/16</strain>
        <tissue evidence="3">Leaf</tissue>
    </source>
</reference>
<keyword evidence="2" id="KW-0812">Transmembrane</keyword>
<keyword evidence="2" id="KW-1133">Transmembrane helix</keyword>
<proteinExistence type="predicted"/>
<dbReference type="Proteomes" id="UP001231189">
    <property type="component" value="Unassembled WGS sequence"/>
</dbReference>
<feature type="region of interest" description="Disordered" evidence="1">
    <location>
        <begin position="25"/>
        <end position="45"/>
    </location>
</feature>
<evidence type="ECO:0000256" key="1">
    <source>
        <dbReference type="SAM" id="MobiDB-lite"/>
    </source>
</evidence>
<dbReference type="Pfam" id="PF11820">
    <property type="entry name" value="DUF3339"/>
    <property type="match status" value="1"/>
</dbReference>
<feature type="transmembrane region" description="Helical" evidence="2">
    <location>
        <begin position="139"/>
        <end position="157"/>
    </location>
</feature>
<protein>
    <recommendedName>
        <fullName evidence="5">Transmembrane protein</fullName>
    </recommendedName>
</protein>
<dbReference type="PANTHER" id="PTHR33128">
    <property type="entry name" value="OS05G0103400 PROTEIN"/>
    <property type="match status" value="1"/>
</dbReference>
<feature type="transmembrane region" description="Helical" evidence="2">
    <location>
        <begin position="177"/>
        <end position="202"/>
    </location>
</feature>
<dbReference type="AlphaFoldDB" id="A0AAD8V0B1"/>
<dbReference type="PANTHER" id="PTHR33128:SF69">
    <property type="entry name" value="OS01G0101900 PROTEIN"/>
    <property type="match status" value="1"/>
</dbReference>
<evidence type="ECO:0000256" key="2">
    <source>
        <dbReference type="SAM" id="Phobius"/>
    </source>
</evidence>
<name>A0AAD8V0B1_LOLMU</name>
<evidence type="ECO:0008006" key="5">
    <source>
        <dbReference type="Google" id="ProtNLM"/>
    </source>
</evidence>